<feature type="compositionally biased region" description="Polar residues" evidence="2">
    <location>
        <begin position="272"/>
        <end position="291"/>
    </location>
</feature>
<evidence type="ECO:0000256" key="2">
    <source>
        <dbReference type="SAM" id="MobiDB-lite"/>
    </source>
</evidence>
<sequence length="707" mass="76518">MSNATTAPRSKTTRSSIRQSLNFASVGKAFADTFNKEKEHKSSKDSRRLSAVAAPLDPRPSPPPSKRSRTPETKTITTRRRSSLATASHRGVSLDDPSLRATPPSAVARPAALKPRPGASSNLPKYRPKSIIIDGQRKPPASPTSSRTSSRKRTSISEDESDDAVMIDKKDSENLQPASADRSTRAISPLPQRAAFKVNLTNITPSTATSPATPTKTTKHKRELSTPTATSAAKSPSPNRLIKAVKAASTIPRPSSSSSSVSGPSTPKGSPAKNSTKNNIFRSAKHNGTTDSSTESSSRSHSGASIPESPLVRHVRNRSKNETPTQQDVKMTKASSSRSPPKPSSDEEDEEDVEILLAPTTNLAAPTPAMPRITASRTRNRLAPQTPTKPVMPSNKDGSPSSLRPNPSPNSHSETRGSILSWDQLASEGSRTVPIDELGNMLSEMPAPFTAPISPLHTGGSMLLDPPSPTLSALNSPVGYGGSISQVLLPNVTPSPAVPRIGRGYYKGGSEDTPPAEGNSGTVTLLRLQLSSAESMAKERLKQLQSLEEELHNVKQARNRDVEELSHQLAILEERMMGSLQVREKTDEEKERYARELEARLETAKVMQEQAVREAVEQAIIEARESAIAQARDEARREARKQLNREVQRQKKTWGMECVAGSAKREWEGVKDECEGELERLNGEREMLKVLLAELDLAQQQAMVVGV</sequence>
<feature type="compositionally biased region" description="Basic and acidic residues" evidence="2">
    <location>
        <begin position="34"/>
        <end position="48"/>
    </location>
</feature>
<evidence type="ECO:0000256" key="1">
    <source>
        <dbReference type="SAM" id="Coils"/>
    </source>
</evidence>
<evidence type="ECO:0000313" key="3">
    <source>
        <dbReference type="EMBL" id="KAK7468592.1"/>
    </source>
</evidence>
<feature type="region of interest" description="Disordered" evidence="2">
    <location>
        <begin position="1"/>
        <end position="425"/>
    </location>
</feature>
<dbReference type="Proteomes" id="UP001498398">
    <property type="component" value="Unassembled WGS sequence"/>
</dbReference>
<comment type="caution">
    <text evidence="3">The sequence shown here is derived from an EMBL/GenBank/DDBJ whole genome shotgun (WGS) entry which is preliminary data.</text>
</comment>
<feature type="compositionally biased region" description="Low complexity" evidence="2">
    <location>
        <begin position="249"/>
        <end position="271"/>
    </location>
</feature>
<protein>
    <submittedName>
        <fullName evidence="3">Uncharacterized protein</fullName>
    </submittedName>
</protein>
<feature type="compositionally biased region" description="Low complexity" evidence="2">
    <location>
        <begin position="292"/>
        <end position="305"/>
    </location>
</feature>
<name>A0ABR1JYJ2_9AGAR</name>
<gene>
    <name evidence="3" type="ORF">VKT23_003096</name>
</gene>
<accession>A0ABR1JYJ2</accession>
<reference evidence="3 4" key="1">
    <citation type="submission" date="2024-01" db="EMBL/GenBank/DDBJ databases">
        <title>A draft genome for the cacao thread blight pathogen Marasmiellus scandens.</title>
        <authorList>
            <person name="Baruah I.K."/>
            <person name="Leung J."/>
            <person name="Bukari Y."/>
            <person name="Amoako-Attah I."/>
            <person name="Meinhardt L.W."/>
            <person name="Bailey B.A."/>
            <person name="Cohen S.P."/>
        </authorList>
    </citation>
    <scope>NUCLEOTIDE SEQUENCE [LARGE SCALE GENOMIC DNA]</scope>
    <source>
        <strain evidence="3 4">GH-19</strain>
    </source>
</reference>
<evidence type="ECO:0000313" key="4">
    <source>
        <dbReference type="Proteomes" id="UP001498398"/>
    </source>
</evidence>
<feature type="compositionally biased region" description="Low complexity" evidence="2">
    <location>
        <begin position="356"/>
        <end position="367"/>
    </location>
</feature>
<feature type="compositionally biased region" description="Low complexity" evidence="2">
    <location>
        <begin position="399"/>
        <end position="412"/>
    </location>
</feature>
<organism evidence="3 4">
    <name type="scientific">Marasmiellus scandens</name>
    <dbReference type="NCBI Taxonomy" id="2682957"/>
    <lineage>
        <taxon>Eukaryota</taxon>
        <taxon>Fungi</taxon>
        <taxon>Dikarya</taxon>
        <taxon>Basidiomycota</taxon>
        <taxon>Agaricomycotina</taxon>
        <taxon>Agaricomycetes</taxon>
        <taxon>Agaricomycetidae</taxon>
        <taxon>Agaricales</taxon>
        <taxon>Marasmiineae</taxon>
        <taxon>Omphalotaceae</taxon>
        <taxon>Marasmiellus</taxon>
    </lineage>
</organism>
<feature type="compositionally biased region" description="Low complexity" evidence="2">
    <location>
        <begin position="204"/>
        <end position="216"/>
    </location>
</feature>
<keyword evidence="4" id="KW-1185">Reference proteome</keyword>
<feature type="compositionally biased region" description="Polar residues" evidence="2">
    <location>
        <begin position="225"/>
        <end position="238"/>
    </location>
</feature>
<dbReference type="EMBL" id="JBANRG010000003">
    <property type="protein sequence ID" value="KAK7468592.1"/>
    <property type="molecule type" value="Genomic_DNA"/>
</dbReference>
<proteinExistence type="predicted"/>
<feature type="coiled-coil region" evidence="1">
    <location>
        <begin position="530"/>
        <end position="701"/>
    </location>
</feature>
<feature type="compositionally biased region" description="Polar residues" evidence="2">
    <location>
        <begin position="1"/>
        <end position="23"/>
    </location>
</feature>
<keyword evidence="1" id="KW-0175">Coiled coil</keyword>